<dbReference type="AlphaFoldDB" id="A0A936K7K8"/>
<keyword evidence="1" id="KW-0732">Signal</keyword>
<comment type="caution">
    <text evidence="2">The sequence shown here is derived from an EMBL/GenBank/DDBJ whole genome shotgun (WGS) entry which is preliminary data.</text>
</comment>
<feature type="chain" id="PRO_5038141714" description="Autotransporter domain-containing protein" evidence="1">
    <location>
        <begin position="22"/>
        <end position="499"/>
    </location>
</feature>
<evidence type="ECO:0000313" key="3">
    <source>
        <dbReference type="Proteomes" id="UP000709959"/>
    </source>
</evidence>
<dbReference type="EMBL" id="JADKCH010000033">
    <property type="protein sequence ID" value="MBK8574024.1"/>
    <property type="molecule type" value="Genomic_DNA"/>
</dbReference>
<reference evidence="2 3" key="1">
    <citation type="submission" date="2020-10" db="EMBL/GenBank/DDBJ databases">
        <title>Connecting structure to function with the recovery of over 1000 high-quality activated sludge metagenome-assembled genomes encoding full-length rRNA genes using long-read sequencing.</title>
        <authorList>
            <person name="Singleton C.M."/>
            <person name="Petriglieri F."/>
            <person name="Kristensen J.M."/>
            <person name="Kirkegaard R.H."/>
            <person name="Michaelsen T.Y."/>
            <person name="Andersen M.H."/>
            <person name="Karst S.M."/>
            <person name="Dueholm M.S."/>
            <person name="Nielsen P.H."/>
            <person name="Albertsen M."/>
        </authorList>
    </citation>
    <scope>NUCLEOTIDE SEQUENCE [LARGE SCALE GENOMIC DNA]</scope>
    <source>
        <strain evidence="2">OdNE_18-Q3-R46-58_MAXAC.008</strain>
    </source>
</reference>
<name>A0A936K7K8_9BACT</name>
<accession>A0A936K7K8</accession>
<evidence type="ECO:0000313" key="2">
    <source>
        <dbReference type="EMBL" id="MBK8574024.1"/>
    </source>
</evidence>
<dbReference type="Proteomes" id="UP000709959">
    <property type="component" value="Unassembled WGS sequence"/>
</dbReference>
<evidence type="ECO:0000256" key="1">
    <source>
        <dbReference type="SAM" id="SignalP"/>
    </source>
</evidence>
<feature type="signal peptide" evidence="1">
    <location>
        <begin position="1"/>
        <end position="21"/>
    </location>
</feature>
<proteinExistence type="predicted"/>
<gene>
    <name evidence="2" type="ORF">IPN91_15705</name>
</gene>
<sequence length="499" mass="51516">MDRTPRAPAALLLLAALPCLAQGPLPQFETRWTAEAWQMPGQDARAMGVVGLQVERRWDSGAYAGLGGWGSLTGERGGFITMGVGGGWRLPLTDRLGLDAGLWVGGGGVSRASVGGGLMVRGQMGLSWATPGASYGVAWSRVRFPNGAIDSSQLALTAAFPFHLPVRPAQAAPVLAQPDLAHFREVAILLTSQRYLPTRSTQALGGGPDQDPVDLGGLELRLGLGPRSFLVLDSSAAARGKADGYMDVFLGLGCEVDLVASGRLRGVAKLMAGPAGGGNLDVGGGAAIKASLGLDARLGRSGLLSASAGYITAPSASFKARVLQVQAGRRFTFAAPSGPTAPADWTWSWTGWSFRPSFLRLTAPQRRGEARALPIELVGLHFSYDLGSGFESVGQGNFATAGRAGGFGQGLLGLAWRSPALLGAGPRLRLQTLLGAAGGGGVDTSGGFLVQATAGMEQDLGGGWSLQVLGGRTRAPNGRLNTSLVEGGLAWRFQAPTRR</sequence>
<evidence type="ECO:0008006" key="4">
    <source>
        <dbReference type="Google" id="ProtNLM"/>
    </source>
</evidence>
<organism evidence="2 3">
    <name type="scientific">Candidatus Geothrix odensensis</name>
    <dbReference type="NCBI Taxonomy" id="2954440"/>
    <lineage>
        <taxon>Bacteria</taxon>
        <taxon>Pseudomonadati</taxon>
        <taxon>Acidobacteriota</taxon>
        <taxon>Holophagae</taxon>
        <taxon>Holophagales</taxon>
        <taxon>Holophagaceae</taxon>
        <taxon>Geothrix</taxon>
    </lineage>
</organism>
<protein>
    <recommendedName>
        <fullName evidence="4">Autotransporter domain-containing protein</fullName>
    </recommendedName>
</protein>